<dbReference type="PANTHER" id="PTHR21152">
    <property type="entry name" value="AMINOTRANSFERASE CLASS V"/>
    <property type="match status" value="1"/>
</dbReference>
<comment type="similarity">
    <text evidence="2">Belongs to the class-V pyridoxal-phosphate-dependent aminotransferase family.</text>
</comment>
<feature type="binding site" evidence="6">
    <location>
        <position position="344"/>
    </location>
    <ligand>
        <name>substrate</name>
    </ligand>
</feature>
<dbReference type="RefSeq" id="WP_338604351.1">
    <property type="nucleotide sequence ID" value="NZ_AP028679.1"/>
</dbReference>
<feature type="domain" description="Aminotransferase class V" evidence="8">
    <location>
        <begin position="32"/>
        <end position="293"/>
    </location>
</feature>
<dbReference type="GO" id="GO:0004760">
    <property type="term" value="F:L-serine-pyruvate transaminase activity"/>
    <property type="evidence" value="ECO:0007669"/>
    <property type="project" value="TreeGrafter"/>
</dbReference>
<evidence type="ECO:0000256" key="5">
    <source>
        <dbReference type="ARBA" id="ARBA00022898"/>
    </source>
</evidence>
<dbReference type="KEGG" id="dmp:FAK_01430"/>
<name>A0AAU9EZT9_9BACT</name>
<evidence type="ECO:0000256" key="2">
    <source>
        <dbReference type="ARBA" id="ARBA00009236"/>
    </source>
</evidence>
<evidence type="ECO:0000313" key="10">
    <source>
        <dbReference type="Proteomes" id="UP001366166"/>
    </source>
</evidence>
<protein>
    <submittedName>
        <fullName evidence="9">Alanine--glyoxylate aminotransferase</fullName>
    </submittedName>
</protein>
<keyword evidence="3 9" id="KW-0032">Aminotransferase</keyword>
<organism evidence="9 10">
    <name type="scientific">Desulfoferula mesophila</name>
    <dbReference type="NCBI Taxonomy" id="3058419"/>
    <lineage>
        <taxon>Bacteria</taxon>
        <taxon>Pseudomonadati</taxon>
        <taxon>Thermodesulfobacteriota</taxon>
        <taxon>Desulfarculia</taxon>
        <taxon>Desulfarculales</taxon>
        <taxon>Desulfarculaceae</taxon>
        <taxon>Desulfoferula</taxon>
    </lineage>
</organism>
<proteinExistence type="inferred from homology"/>
<keyword evidence="4" id="KW-0808">Transferase</keyword>
<evidence type="ECO:0000256" key="1">
    <source>
        <dbReference type="ARBA" id="ARBA00001933"/>
    </source>
</evidence>
<sequence length="368" mass="40177">MDELKPPQRLLLGPGPCNVPYRVLRAMSTPLVGHLDPLFMQMMDEVCSMLRQVFKTENQMTFPVSGTGSAGMEATFVNLLEPGDTAVVCQNGVFGTRMIDVAERCGAKVIKVEAEWSQPLDQQKIIDTLKAHPEAKLCAIVYAETSTGVLQPIQEIGAYLKDKDTLFLVDTVTALGGVNLEVDAWGIDASYSGTQKCLAVPPGLAPVTFGPKALEVLNNRKTKVQSWYLDLTMLSKYWSSSERLYHHTAPITMIYGLREGLRIVLEEGLENRFERHAAAAGHLAKGLGEMGFGFWAAEGYRLPPLTCAIPPQGWDVEGIRKKLLADYDIEVGGGLGPAAGKIWRIGLMGENACVQKVAVLLRALQDFA</sequence>
<dbReference type="Gene3D" id="3.40.640.10">
    <property type="entry name" value="Type I PLP-dependent aspartate aminotransferase-like (Major domain)"/>
    <property type="match status" value="1"/>
</dbReference>
<comment type="cofactor">
    <cofactor evidence="1 7">
        <name>pyridoxal 5'-phosphate</name>
        <dbReference type="ChEBI" id="CHEBI:597326"/>
    </cofactor>
</comment>
<evidence type="ECO:0000313" key="9">
    <source>
        <dbReference type="EMBL" id="BEQ13077.1"/>
    </source>
</evidence>
<dbReference type="InterPro" id="IPR015424">
    <property type="entry name" value="PyrdxlP-dep_Trfase"/>
</dbReference>
<gene>
    <name evidence="9" type="ORF">FAK_01430</name>
</gene>
<dbReference type="Proteomes" id="UP001366166">
    <property type="component" value="Chromosome"/>
</dbReference>
<evidence type="ECO:0000256" key="7">
    <source>
        <dbReference type="PIRSR" id="PIRSR000524-50"/>
    </source>
</evidence>
<dbReference type="InterPro" id="IPR015421">
    <property type="entry name" value="PyrdxlP-dep_Trfase_major"/>
</dbReference>
<evidence type="ECO:0000259" key="8">
    <source>
        <dbReference type="Pfam" id="PF00266"/>
    </source>
</evidence>
<dbReference type="Gene3D" id="3.90.1150.10">
    <property type="entry name" value="Aspartate Aminotransferase, domain 1"/>
    <property type="match status" value="1"/>
</dbReference>
<dbReference type="SUPFAM" id="SSF53383">
    <property type="entry name" value="PLP-dependent transferases"/>
    <property type="match status" value="1"/>
</dbReference>
<dbReference type="Pfam" id="PF00266">
    <property type="entry name" value="Aminotran_5"/>
    <property type="match status" value="1"/>
</dbReference>
<evidence type="ECO:0000256" key="4">
    <source>
        <dbReference type="ARBA" id="ARBA00022679"/>
    </source>
</evidence>
<dbReference type="PANTHER" id="PTHR21152:SF40">
    <property type="entry name" value="ALANINE--GLYOXYLATE AMINOTRANSFERASE"/>
    <property type="match status" value="1"/>
</dbReference>
<dbReference type="InterPro" id="IPR000192">
    <property type="entry name" value="Aminotrans_V_dom"/>
</dbReference>
<dbReference type="GO" id="GO:0008453">
    <property type="term" value="F:alanine-glyoxylate transaminase activity"/>
    <property type="evidence" value="ECO:0007669"/>
    <property type="project" value="TreeGrafter"/>
</dbReference>
<keyword evidence="10" id="KW-1185">Reference proteome</keyword>
<reference evidence="10" key="1">
    <citation type="journal article" date="2023" name="Arch. Microbiol.">
        <title>Desulfoferula mesophilus gen. nov. sp. nov., a mesophilic sulfate-reducing bacterium isolated from a brackish lake sediment.</title>
        <authorList>
            <person name="Watanabe T."/>
            <person name="Yabe T."/>
            <person name="Tsuji J.M."/>
            <person name="Fukui M."/>
        </authorList>
    </citation>
    <scope>NUCLEOTIDE SEQUENCE [LARGE SCALE GENOMIC DNA]</scope>
    <source>
        <strain evidence="10">12FAK</strain>
    </source>
</reference>
<dbReference type="AlphaFoldDB" id="A0AAU9EZT9"/>
<dbReference type="InterPro" id="IPR024169">
    <property type="entry name" value="SP_NH2Trfase/AEP_transaminase"/>
</dbReference>
<keyword evidence="5 7" id="KW-0663">Pyridoxal phosphate</keyword>
<dbReference type="FunFam" id="3.40.640.10:FF:000027">
    <property type="entry name" value="Serine--pyruvate aminotransferase, mitochondrial"/>
    <property type="match status" value="1"/>
</dbReference>
<accession>A0AAU9EZT9</accession>
<feature type="modified residue" description="N6-(pyridoxal phosphate)lysine" evidence="7">
    <location>
        <position position="196"/>
    </location>
</feature>
<dbReference type="PIRSF" id="PIRSF000524">
    <property type="entry name" value="SPT"/>
    <property type="match status" value="1"/>
</dbReference>
<dbReference type="EMBL" id="AP028679">
    <property type="protein sequence ID" value="BEQ13077.1"/>
    <property type="molecule type" value="Genomic_DNA"/>
</dbReference>
<dbReference type="InterPro" id="IPR015422">
    <property type="entry name" value="PyrdxlP-dep_Trfase_small"/>
</dbReference>
<evidence type="ECO:0000256" key="3">
    <source>
        <dbReference type="ARBA" id="ARBA00022576"/>
    </source>
</evidence>
<dbReference type="GO" id="GO:0019265">
    <property type="term" value="P:glycine biosynthetic process, by transamination of glyoxylate"/>
    <property type="evidence" value="ECO:0007669"/>
    <property type="project" value="TreeGrafter"/>
</dbReference>
<evidence type="ECO:0000256" key="6">
    <source>
        <dbReference type="PIRSR" id="PIRSR000524-1"/>
    </source>
</evidence>